<keyword evidence="3" id="KW-1185">Reference proteome</keyword>
<dbReference type="Proteomes" id="UP000245946">
    <property type="component" value="Unassembled WGS sequence"/>
</dbReference>
<name>A0A316ZIB0_9BASI</name>
<reference evidence="2 3" key="1">
    <citation type="journal article" date="2018" name="Mol. Biol. Evol.">
        <title>Broad Genomic Sampling Reveals a Smut Pathogenic Ancestry of the Fungal Clade Ustilaginomycotina.</title>
        <authorList>
            <person name="Kijpornyongpan T."/>
            <person name="Mondo S.J."/>
            <person name="Barry K."/>
            <person name="Sandor L."/>
            <person name="Lee J."/>
            <person name="Lipzen A."/>
            <person name="Pangilinan J."/>
            <person name="LaButti K."/>
            <person name="Hainaut M."/>
            <person name="Henrissat B."/>
            <person name="Grigoriev I.V."/>
            <person name="Spatafora J.W."/>
            <person name="Aime M.C."/>
        </authorList>
    </citation>
    <scope>NUCLEOTIDE SEQUENCE [LARGE SCALE GENOMIC DNA]</scope>
    <source>
        <strain evidence="2 3">MCA 4186</strain>
    </source>
</reference>
<accession>A0A316ZIB0</accession>
<evidence type="ECO:0000313" key="3">
    <source>
        <dbReference type="Proteomes" id="UP000245946"/>
    </source>
</evidence>
<evidence type="ECO:0000313" key="2">
    <source>
        <dbReference type="EMBL" id="PWO01260.1"/>
    </source>
</evidence>
<protein>
    <submittedName>
        <fullName evidence="2">Uncharacterized protein</fullName>
    </submittedName>
</protein>
<organism evidence="2 3">
    <name type="scientific">Tilletiopsis washingtonensis</name>
    <dbReference type="NCBI Taxonomy" id="58919"/>
    <lineage>
        <taxon>Eukaryota</taxon>
        <taxon>Fungi</taxon>
        <taxon>Dikarya</taxon>
        <taxon>Basidiomycota</taxon>
        <taxon>Ustilaginomycotina</taxon>
        <taxon>Exobasidiomycetes</taxon>
        <taxon>Entylomatales</taxon>
        <taxon>Entylomatales incertae sedis</taxon>
        <taxon>Tilletiopsis</taxon>
    </lineage>
</organism>
<gene>
    <name evidence="2" type="ORF">FA09DRAFT_8069</name>
</gene>
<dbReference type="EMBL" id="KZ819283">
    <property type="protein sequence ID" value="PWO01260.1"/>
    <property type="molecule type" value="Genomic_DNA"/>
</dbReference>
<proteinExistence type="predicted"/>
<feature type="compositionally biased region" description="Low complexity" evidence="1">
    <location>
        <begin position="141"/>
        <end position="153"/>
    </location>
</feature>
<feature type="compositionally biased region" description="Basic residues" evidence="1">
    <location>
        <begin position="126"/>
        <end position="140"/>
    </location>
</feature>
<dbReference type="AlphaFoldDB" id="A0A316ZIB0"/>
<dbReference type="RefSeq" id="XP_025601538.1">
    <property type="nucleotide sequence ID" value="XM_025745841.1"/>
</dbReference>
<sequence length="281" mass="30334">MARTAALLLPRPCAMAVLLRRGLSPRTLAGRRQWTQPEPRRAPVLPWRRCSCADRASAPAAALLSAYPWRVLHLACAHSAATSVPRGQVQAASSFVAAPNRGLRTGAFHHQMRPAEAALDAPQRPRGGRRHAHTDRRRGSRSAAAATSSSSRARASDDTVELDGRKKRSDMRCVRCLDALALRTTAELLGAASAPRRRSTAAVQAQRQCGLREPALLCVAADRLLRAAGRLRRAPAQRCGAVDGQLECLARGAEDMAEQRQAARARLARARCGAPRRHDGV</sequence>
<evidence type="ECO:0000256" key="1">
    <source>
        <dbReference type="SAM" id="MobiDB-lite"/>
    </source>
</evidence>
<dbReference type="GeneID" id="37273385"/>
<feature type="region of interest" description="Disordered" evidence="1">
    <location>
        <begin position="116"/>
        <end position="164"/>
    </location>
</feature>